<feature type="transmembrane region" description="Helical" evidence="1">
    <location>
        <begin position="187"/>
        <end position="208"/>
    </location>
</feature>
<keyword evidence="1" id="KW-0472">Membrane</keyword>
<dbReference type="InterPro" id="IPR045340">
    <property type="entry name" value="DUF6533"/>
</dbReference>
<evidence type="ECO:0000259" key="2">
    <source>
        <dbReference type="Pfam" id="PF20151"/>
    </source>
</evidence>
<dbReference type="AlphaFoldDB" id="A0A0C9UH27"/>
<dbReference type="Proteomes" id="UP000054279">
    <property type="component" value="Unassembled WGS sequence"/>
</dbReference>
<feature type="transmembrane region" description="Helical" evidence="1">
    <location>
        <begin position="82"/>
        <end position="104"/>
    </location>
</feature>
<protein>
    <submittedName>
        <fullName evidence="3">Unplaced genomic scaffold SPHSTscaffold_128, whole genome shotgun sequence</fullName>
    </submittedName>
</protein>
<sequence length="320" mass="35609">MSEPNSSGMEQALIFANIAALTLISYDTVLTASDEFLLIWQGRFRVASALTILTRYSSFASFILQLYTMINENAQSNTECNTVIMLSSQGAAVLLSVGVHGLLAGRAYAVCQRDRWMKAIICILSVVYFGVLCTTLLYAPCASTAPWFLCRVLPSFTVTFDTIILAITGYQIWKSVRSVRRCVHRPIALLPAILLRQSILLLTLLLAWNVEHIIAQGLNISASIDPSNLLFTYNKPLPSAIYLGVTVVIVCRFILQLRKQQTQSQDEILPSSLFAGKKPRFSSVIRRMDYTLITEFGGQEDAEPLQMDIIECTRSSICLF</sequence>
<evidence type="ECO:0000256" key="1">
    <source>
        <dbReference type="SAM" id="Phobius"/>
    </source>
</evidence>
<evidence type="ECO:0000313" key="4">
    <source>
        <dbReference type="Proteomes" id="UP000054279"/>
    </source>
</evidence>
<dbReference type="EMBL" id="KN837203">
    <property type="protein sequence ID" value="KIJ34144.1"/>
    <property type="molecule type" value="Genomic_DNA"/>
</dbReference>
<dbReference type="Pfam" id="PF20151">
    <property type="entry name" value="DUF6533"/>
    <property type="match status" value="1"/>
</dbReference>
<organism evidence="3 4">
    <name type="scientific">Sphaerobolus stellatus (strain SS14)</name>
    <dbReference type="NCBI Taxonomy" id="990650"/>
    <lineage>
        <taxon>Eukaryota</taxon>
        <taxon>Fungi</taxon>
        <taxon>Dikarya</taxon>
        <taxon>Basidiomycota</taxon>
        <taxon>Agaricomycotina</taxon>
        <taxon>Agaricomycetes</taxon>
        <taxon>Phallomycetidae</taxon>
        <taxon>Geastrales</taxon>
        <taxon>Sphaerobolaceae</taxon>
        <taxon>Sphaerobolus</taxon>
    </lineage>
</organism>
<keyword evidence="1" id="KW-0812">Transmembrane</keyword>
<evidence type="ECO:0000313" key="3">
    <source>
        <dbReference type="EMBL" id="KIJ34144.1"/>
    </source>
</evidence>
<feature type="transmembrane region" description="Helical" evidence="1">
    <location>
        <begin position="237"/>
        <end position="255"/>
    </location>
</feature>
<feature type="transmembrane region" description="Helical" evidence="1">
    <location>
        <begin position="116"/>
        <end position="139"/>
    </location>
</feature>
<gene>
    <name evidence="3" type="ORF">M422DRAFT_263797</name>
</gene>
<feature type="transmembrane region" description="Helical" evidence="1">
    <location>
        <begin position="44"/>
        <end position="70"/>
    </location>
</feature>
<feature type="transmembrane region" description="Helical" evidence="1">
    <location>
        <begin position="12"/>
        <end position="32"/>
    </location>
</feature>
<reference evidence="3 4" key="1">
    <citation type="submission" date="2014-06" db="EMBL/GenBank/DDBJ databases">
        <title>Evolutionary Origins and Diversification of the Mycorrhizal Mutualists.</title>
        <authorList>
            <consortium name="DOE Joint Genome Institute"/>
            <consortium name="Mycorrhizal Genomics Consortium"/>
            <person name="Kohler A."/>
            <person name="Kuo A."/>
            <person name="Nagy L.G."/>
            <person name="Floudas D."/>
            <person name="Copeland A."/>
            <person name="Barry K.W."/>
            <person name="Cichocki N."/>
            <person name="Veneault-Fourrey C."/>
            <person name="LaButti K."/>
            <person name="Lindquist E.A."/>
            <person name="Lipzen A."/>
            <person name="Lundell T."/>
            <person name="Morin E."/>
            <person name="Murat C."/>
            <person name="Riley R."/>
            <person name="Ohm R."/>
            <person name="Sun H."/>
            <person name="Tunlid A."/>
            <person name="Henrissat B."/>
            <person name="Grigoriev I.V."/>
            <person name="Hibbett D.S."/>
            <person name="Martin F."/>
        </authorList>
    </citation>
    <scope>NUCLEOTIDE SEQUENCE [LARGE SCALE GENOMIC DNA]</scope>
    <source>
        <strain evidence="3 4">SS14</strain>
    </source>
</reference>
<feature type="transmembrane region" description="Helical" evidence="1">
    <location>
        <begin position="145"/>
        <end position="167"/>
    </location>
</feature>
<proteinExistence type="predicted"/>
<dbReference type="HOGENOM" id="CLU_903648_0_0_1"/>
<accession>A0A0C9UH27</accession>
<name>A0A0C9UH27_SPHS4</name>
<keyword evidence="1" id="KW-1133">Transmembrane helix</keyword>
<keyword evidence="4" id="KW-1185">Reference proteome</keyword>
<feature type="domain" description="DUF6533" evidence="2">
    <location>
        <begin position="16"/>
        <end position="59"/>
    </location>
</feature>